<name>A0A6G8KTP8_9MICO</name>
<dbReference type="Proteomes" id="UP000501518">
    <property type="component" value="Chromosome"/>
</dbReference>
<accession>A0A6G8KTP8</accession>
<proteinExistence type="predicted"/>
<feature type="domain" description="TrwC relaxase" evidence="2">
    <location>
        <begin position="10"/>
        <end position="365"/>
    </location>
</feature>
<dbReference type="Pfam" id="PF08751">
    <property type="entry name" value="TrwC"/>
    <property type="match status" value="1"/>
</dbReference>
<dbReference type="Gene3D" id="3.40.50.300">
    <property type="entry name" value="P-loop containing nucleotide triphosphate hydrolases"/>
    <property type="match status" value="2"/>
</dbReference>
<dbReference type="Gene3D" id="2.30.30.940">
    <property type="match status" value="1"/>
</dbReference>
<reference evidence="3 4" key="1">
    <citation type="submission" date="2019-02" db="EMBL/GenBank/DDBJ databases">
        <title>Complete Genome Sequence and Methylome Analysis of Brevibacterium luteolum NEB1784.</title>
        <authorList>
            <person name="Fomenkov A."/>
            <person name="Roberts R.J."/>
        </authorList>
    </citation>
    <scope>NUCLEOTIDE SEQUENCE [LARGE SCALE GENOMIC DNA]</scope>
    <source>
        <strain evidence="3 4">NEB1784</strain>
    </source>
</reference>
<protein>
    <submittedName>
        <fullName evidence="3">Conjugal transfer protein</fullName>
    </submittedName>
</protein>
<dbReference type="NCBIfam" id="NF041492">
    <property type="entry name" value="MobF"/>
    <property type="match status" value="1"/>
</dbReference>
<dbReference type="Pfam" id="PF13604">
    <property type="entry name" value="AAA_30"/>
    <property type="match status" value="1"/>
</dbReference>
<dbReference type="AlphaFoldDB" id="A0A6G8KTP8"/>
<dbReference type="KEGG" id="blut:EW640_01750"/>
<dbReference type="InterPro" id="IPR014862">
    <property type="entry name" value="TrwC"/>
</dbReference>
<dbReference type="InterPro" id="IPR027417">
    <property type="entry name" value="P-loop_NTPase"/>
</dbReference>
<evidence type="ECO:0000313" key="3">
    <source>
        <dbReference type="EMBL" id="QIN28148.1"/>
    </source>
</evidence>
<dbReference type="RefSeq" id="WP_165882695.1">
    <property type="nucleotide sequence ID" value="NZ_CP035810.1"/>
</dbReference>
<organism evidence="3 4">
    <name type="scientific">Brevibacterium luteolum</name>
    <dbReference type="NCBI Taxonomy" id="199591"/>
    <lineage>
        <taxon>Bacteria</taxon>
        <taxon>Bacillati</taxon>
        <taxon>Actinomycetota</taxon>
        <taxon>Actinomycetes</taxon>
        <taxon>Micrococcales</taxon>
        <taxon>Brevibacteriaceae</taxon>
        <taxon>Brevibacterium</taxon>
    </lineage>
</organism>
<dbReference type="CDD" id="cd18809">
    <property type="entry name" value="SF1_C_RecD"/>
    <property type="match status" value="1"/>
</dbReference>
<dbReference type="SUPFAM" id="SSF55464">
    <property type="entry name" value="Origin of replication-binding domain, RBD-like"/>
    <property type="match status" value="1"/>
</dbReference>
<feature type="compositionally biased region" description="Basic and acidic residues" evidence="1">
    <location>
        <begin position="114"/>
        <end position="126"/>
    </location>
</feature>
<gene>
    <name evidence="3" type="ORF">EW640_01750</name>
</gene>
<dbReference type="EMBL" id="CP035810">
    <property type="protein sequence ID" value="QIN28148.1"/>
    <property type="molecule type" value="Genomic_DNA"/>
</dbReference>
<sequence>MTVSIRVITAGQGFRYLLNSVAVGDGHRDAADALTRYYEQTGTPPGRWHGTGLAGLAHPPAVGDEVTEQQLRRLLGHGQDPTSGDQLGRPFRQFAPADERIQRRVDKLPPTLEPAERQAEVTRIEQEEAERDTPSPVAGFDLTFSAPKSVSSLWAVADAGTQALIARAHHEAMQDVLDLLEREVAMTRVGAAGPRGAVAQVEVTGVIAAAYDHWDSRSADPQLHTHLVVSNRVQTVRDGQWRTLDSRALHQAVTGLSEHYNALLSDRVAAILATRWEARERGPGRSTAWELAGVPQDLMDAFSSRTRAIEDAKDRLVEAYIAKHGRRPSKTVLWQIRQQATLETRPEKEVVPLSELTERWRARAAGHLDAEPPVWASLMLAETGTEPLLRADDLPAAKIDDLALAVLNEVEQRRSTWKRWHLHAEAVRQSMPYRFASTTDREAIVGMVADAAERASLALTPPELVSTPQRWQRSDGSSAFRPRHATVYSSTQILDAEDRLLAASRDRAAPTVPLPLVEHFARTPFKRGGPVLSPDQEQAVTRIAVSGRSLDGLVGPAGSGKTATMGALRRAWELEHGPGAVVGLAPSAAAAAVLGEDLGVRTENTAKRLFEHQLGRWDLQAGQLVILDEASLAGTLAIDQITTHATDVGAKVLLVGDPHQLTAVDAGGAFGLVVRDLDDTGGAPRLSELHRFRHDWEKTASLQVRLGDTDAIDEYISRDRVHSGAYDDILEGAYQAWQADRAAGKTSLLIAETLETVSALNARARTDRIAAGEVDDTTGVVLHDGNQASRGDIIVTRRNDRRLSLGRGWVKNGDRWIVTNARADGSLTVRREHSRWRTTITLPADYVESFVELGYAVTAHRSQGSTVDTAHAIVHSPEMTRESLYVSLTRGREANHVWVATDQAHLEAHQHRDGLTMTARSILFGILQHLGVELSAHETIVQEQEDSSSVGQLAAEYETIAVEAQARRWMTVLASAGLTQDQLDEVAAADSFGVLSAELRRLEAAGHRVDQLLAAVTAAGCLENVEDIGSLLRHRVMRLAERYQPATRERPDMIAGLIPRAEGDLAPADRAALDEREQLIEARVDAVLDRARTQNDPWLAGLPEPTSELGHQSLRVIAAYRDRWQISAASPLGGLPDNDAQRIDHQRAGLYLNTLVAEAEDLLEPSTQRAQQPRHHDRGL</sequence>
<dbReference type="SUPFAM" id="SSF52540">
    <property type="entry name" value="P-loop containing nucleoside triphosphate hydrolases"/>
    <property type="match status" value="2"/>
</dbReference>
<evidence type="ECO:0000313" key="4">
    <source>
        <dbReference type="Proteomes" id="UP000501518"/>
    </source>
</evidence>
<evidence type="ECO:0000259" key="2">
    <source>
        <dbReference type="Pfam" id="PF08751"/>
    </source>
</evidence>
<evidence type="ECO:0000256" key="1">
    <source>
        <dbReference type="SAM" id="MobiDB-lite"/>
    </source>
</evidence>
<feature type="region of interest" description="Disordered" evidence="1">
    <location>
        <begin position="104"/>
        <end position="139"/>
    </location>
</feature>